<reference evidence="2 3" key="1">
    <citation type="submission" date="2015-08" db="EMBL/GenBank/DDBJ databases">
        <title>Genome sequencing of Penicillium nordicum.</title>
        <authorList>
            <person name="Nguyen H.D."/>
            <person name="Seifert K.A."/>
        </authorList>
    </citation>
    <scope>NUCLEOTIDE SEQUENCE [LARGE SCALE GENOMIC DNA]</scope>
    <source>
        <strain evidence="2 3">DAOMC 185683</strain>
    </source>
</reference>
<gene>
    <name evidence="2" type="ORF">ACN38_g5120</name>
</gene>
<protein>
    <recommendedName>
        <fullName evidence="1">SnoaL-like domain-containing protein</fullName>
    </recommendedName>
</protein>
<comment type="caution">
    <text evidence="2">The sequence shown here is derived from an EMBL/GenBank/DDBJ whole genome shotgun (WGS) entry which is preliminary data.</text>
</comment>
<keyword evidence="3" id="KW-1185">Reference proteome</keyword>
<dbReference type="EMBL" id="LHQQ01000070">
    <property type="protein sequence ID" value="KOS43963.1"/>
    <property type="molecule type" value="Genomic_DNA"/>
</dbReference>
<accession>A0A0M9WGH4</accession>
<evidence type="ECO:0000313" key="3">
    <source>
        <dbReference type="Proteomes" id="UP000037696"/>
    </source>
</evidence>
<dbReference type="InterPro" id="IPR037401">
    <property type="entry name" value="SnoaL-like"/>
</dbReference>
<dbReference type="AlphaFoldDB" id="A0A0M9WGH4"/>
<feature type="domain" description="SnoaL-like" evidence="1">
    <location>
        <begin position="14"/>
        <end position="103"/>
    </location>
</feature>
<dbReference type="Proteomes" id="UP000037696">
    <property type="component" value="Unassembled WGS sequence"/>
</dbReference>
<evidence type="ECO:0000313" key="2">
    <source>
        <dbReference type="EMBL" id="KOS43963.1"/>
    </source>
</evidence>
<dbReference type="SUPFAM" id="SSF54427">
    <property type="entry name" value="NTF2-like"/>
    <property type="match status" value="1"/>
</dbReference>
<dbReference type="Gene3D" id="3.10.450.50">
    <property type="match status" value="1"/>
</dbReference>
<organism evidence="2 3">
    <name type="scientific">Penicillium nordicum</name>
    <dbReference type="NCBI Taxonomy" id="229535"/>
    <lineage>
        <taxon>Eukaryota</taxon>
        <taxon>Fungi</taxon>
        <taxon>Dikarya</taxon>
        <taxon>Ascomycota</taxon>
        <taxon>Pezizomycotina</taxon>
        <taxon>Eurotiomycetes</taxon>
        <taxon>Eurotiomycetidae</taxon>
        <taxon>Eurotiales</taxon>
        <taxon>Aspergillaceae</taxon>
        <taxon>Penicillium</taxon>
    </lineage>
</organism>
<dbReference type="Pfam" id="PF12680">
    <property type="entry name" value="SnoaL_2"/>
    <property type="match status" value="1"/>
</dbReference>
<evidence type="ECO:0000259" key="1">
    <source>
        <dbReference type="Pfam" id="PF12680"/>
    </source>
</evidence>
<proteinExistence type="predicted"/>
<dbReference type="InterPro" id="IPR032710">
    <property type="entry name" value="NTF2-like_dom_sf"/>
</dbReference>
<dbReference type="OrthoDB" id="4469620at2759"/>
<name>A0A0M9WGH4_9EURO</name>
<sequence length="128" mass="14701">MDLKSRAQLFLNTIVNKRETSSIASILHPDIELRHDDLPPMSKPEFIDFWPQLLAQSPDFTVEILRVITEGLHVWVYSRVKGRFGGGLLDDVHILDFDENGLLIRSKGMQREIQVHPEDEKKIEAKLG</sequence>